<feature type="compositionally biased region" description="Polar residues" evidence="3">
    <location>
        <begin position="639"/>
        <end position="655"/>
    </location>
</feature>
<feature type="domain" description="XPG N-terminal" evidence="5">
    <location>
        <begin position="1"/>
        <end position="95"/>
    </location>
</feature>
<dbReference type="Gene3D" id="3.40.50.1010">
    <property type="entry name" value="5'-nuclease"/>
    <property type="match status" value="2"/>
</dbReference>
<feature type="compositionally biased region" description="Basic and acidic residues" evidence="3">
    <location>
        <begin position="403"/>
        <end position="413"/>
    </location>
</feature>
<evidence type="ECO:0000259" key="5">
    <source>
        <dbReference type="SMART" id="SM00485"/>
    </source>
</evidence>
<dbReference type="PANTHER" id="PTHR11081:SF75">
    <property type="entry name" value="ENDONUCLEASE, PUTATIVE (AFU_ORTHOLOGUE AFUA_3G13260)-RELATED"/>
    <property type="match status" value="1"/>
</dbReference>
<dbReference type="InterPro" id="IPR036279">
    <property type="entry name" value="5-3_exonuclease_C_sf"/>
</dbReference>
<dbReference type="OMA" id="FPWHIAP"/>
<dbReference type="InterPro" id="IPR006085">
    <property type="entry name" value="XPG_DNA_repair_N"/>
</dbReference>
<accession>M2N996</accession>
<protein>
    <recommendedName>
        <fullName evidence="8">XPG-I domain-containing protein</fullName>
    </recommendedName>
</protein>
<dbReference type="GO" id="GO:0006281">
    <property type="term" value="P:DNA repair"/>
    <property type="evidence" value="ECO:0007669"/>
    <property type="project" value="UniProtKB-ARBA"/>
</dbReference>
<feature type="region of interest" description="Disordered" evidence="3">
    <location>
        <begin position="872"/>
        <end position="896"/>
    </location>
</feature>
<evidence type="ECO:0000313" key="7">
    <source>
        <dbReference type="Proteomes" id="UP000011761"/>
    </source>
</evidence>
<reference evidence="6 7" key="1">
    <citation type="journal article" date="2012" name="PLoS Pathog.">
        <title>Diverse lifestyles and strategies of plant pathogenesis encoded in the genomes of eighteen Dothideomycetes fungi.</title>
        <authorList>
            <person name="Ohm R.A."/>
            <person name="Feau N."/>
            <person name="Henrissat B."/>
            <person name="Schoch C.L."/>
            <person name="Horwitz B.A."/>
            <person name="Barry K.W."/>
            <person name="Condon B.J."/>
            <person name="Copeland A.C."/>
            <person name="Dhillon B."/>
            <person name="Glaser F."/>
            <person name="Hesse C.N."/>
            <person name="Kosti I."/>
            <person name="LaButti K."/>
            <person name="Lindquist E.A."/>
            <person name="Lucas S."/>
            <person name="Salamov A.A."/>
            <person name="Bradshaw R.E."/>
            <person name="Ciuffetti L."/>
            <person name="Hamelin R.C."/>
            <person name="Kema G.H.J."/>
            <person name="Lawrence C."/>
            <person name="Scott J.A."/>
            <person name="Spatafora J.W."/>
            <person name="Turgeon B.G."/>
            <person name="de Wit P.J.G.M."/>
            <person name="Zhong S."/>
            <person name="Goodwin S.B."/>
            <person name="Grigoriev I.V."/>
        </authorList>
    </citation>
    <scope>NUCLEOTIDE SEQUENCE [LARGE SCALE GENOMIC DNA]</scope>
    <source>
        <strain evidence="6 7">UAMH 10762</strain>
    </source>
</reference>
<evidence type="ECO:0008006" key="8">
    <source>
        <dbReference type="Google" id="ProtNLM"/>
    </source>
</evidence>
<dbReference type="InterPro" id="IPR037316">
    <property type="entry name" value="Yen1_H3TH"/>
</dbReference>
<dbReference type="AlphaFoldDB" id="M2N996"/>
<name>M2N996_BAUPA</name>
<dbReference type="Proteomes" id="UP000011761">
    <property type="component" value="Unassembled WGS sequence"/>
</dbReference>
<feature type="region of interest" description="Disordered" evidence="3">
    <location>
        <begin position="396"/>
        <end position="450"/>
    </location>
</feature>
<dbReference type="SMART" id="SM00485">
    <property type="entry name" value="XPGN"/>
    <property type="match status" value="1"/>
</dbReference>
<dbReference type="CDD" id="cd09870">
    <property type="entry name" value="PIN_YEN1"/>
    <property type="match status" value="1"/>
</dbReference>
<dbReference type="OrthoDB" id="2959108at2759"/>
<dbReference type="InterPro" id="IPR006084">
    <property type="entry name" value="XPG/Rad2"/>
</dbReference>
<gene>
    <name evidence="6" type="ORF">BAUCODRAFT_29098</name>
</gene>
<dbReference type="GeneID" id="19110852"/>
<feature type="region of interest" description="Disordered" evidence="3">
    <location>
        <begin position="808"/>
        <end position="851"/>
    </location>
</feature>
<evidence type="ECO:0000256" key="3">
    <source>
        <dbReference type="SAM" id="MobiDB-lite"/>
    </source>
</evidence>
<feature type="region of interest" description="Disordered" evidence="3">
    <location>
        <begin position="610"/>
        <end position="668"/>
    </location>
</feature>
<keyword evidence="7" id="KW-1185">Reference proteome</keyword>
<dbReference type="SUPFAM" id="SSF47807">
    <property type="entry name" value="5' to 3' exonuclease, C-terminal subdomain"/>
    <property type="match status" value="1"/>
</dbReference>
<dbReference type="Gene3D" id="1.10.150.20">
    <property type="entry name" value="5' to 3' exonuclease, C-terminal subdomain"/>
    <property type="match status" value="1"/>
</dbReference>
<dbReference type="Pfam" id="PF00867">
    <property type="entry name" value="XPG_I"/>
    <property type="match status" value="1"/>
</dbReference>
<dbReference type="EMBL" id="KB445550">
    <property type="protein sequence ID" value="EMD00744.1"/>
    <property type="molecule type" value="Genomic_DNA"/>
</dbReference>
<dbReference type="GO" id="GO:0017108">
    <property type="term" value="F:5'-flap endonuclease activity"/>
    <property type="evidence" value="ECO:0007669"/>
    <property type="project" value="TreeGrafter"/>
</dbReference>
<feature type="compositionally biased region" description="Basic and acidic residues" evidence="3">
    <location>
        <begin position="658"/>
        <end position="668"/>
    </location>
</feature>
<evidence type="ECO:0000259" key="4">
    <source>
        <dbReference type="SMART" id="SM00484"/>
    </source>
</evidence>
<dbReference type="InterPro" id="IPR041177">
    <property type="entry name" value="GEN1_C"/>
</dbReference>
<dbReference type="CDD" id="cd09906">
    <property type="entry name" value="H3TH_YEN1"/>
    <property type="match status" value="1"/>
</dbReference>
<evidence type="ECO:0000313" key="6">
    <source>
        <dbReference type="EMBL" id="EMD00744.1"/>
    </source>
</evidence>
<dbReference type="GO" id="GO:0008821">
    <property type="term" value="F:crossover junction DNA endonuclease activity"/>
    <property type="evidence" value="ECO:0007669"/>
    <property type="project" value="InterPro"/>
</dbReference>
<dbReference type="FunFam" id="3.40.50.1010:FF:000037">
    <property type="entry name" value="Rad2-like endonuclease, putative (AFU_orthologue AFUA_3G13260)"/>
    <property type="match status" value="1"/>
</dbReference>
<dbReference type="eggNOG" id="KOG2520">
    <property type="taxonomic scope" value="Eukaryota"/>
</dbReference>
<evidence type="ECO:0000256" key="2">
    <source>
        <dbReference type="ARBA" id="ARBA00022801"/>
    </source>
</evidence>
<dbReference type="SMART" id="SM00484">
    <property type="entry name" value="XPGI"/>
    <property type="match status" value="1"/>
</dbReference>
<proteinExistence type="predicted"/>
<feature type="region of interest" description="Disordered" evidence="3">
    <location>
        <begin position="543"/>
        <end position="566"/>
    </location>
</feature>
<dbReference type="HOGENOM" id="CLU_007575_0_0_1"/>
<evidence type="ECO:0000256" key="1">
    <source>
        <dbReference type="ARBA" id="ARBA00022722"/>
    </source>
</evidence>
<feature type="domain" description="XPG-I" evidence="4">
    <location>
        <begin position="112"/>
        <end position="193"/>
    </location>
</feature>
<dbReference type="KEGG" id="bcom:BAUCODRAFT_29098"/>
<organism evidence="6 7">
    <name type="scientific">Baudoinia panamericana (strain UAMH 10762)</name>
    <name type="common">Angels' share fungus</name>
    <name type="synonym">Baudoinia compniacensis (strain UAMH 10762)</name>
    <dbReference type="NCBI Taxonomy" id="717646"/>
    <lineage>
        <taxon>Eukaryota</taxon>
        <taxon>Fungi</taxon>
        <taxon>Dikarya</taxon>
        <taxon>Ascomycota</taxon>
        <taxon>Pezizomycotina</taxon>
        <taxon>Dothideomycetes</taxon>
        <taxon>Dothideomycetidae</taxon>
        <taxon>Mycosphaerellales</taxon>
        <taxon>Teratosphaeriaceae</taxon>
        <taxon>Baudoinia</taxon>
    </lineage>
</organism>
<dbReference type="Pfam" id="PF00752">
    <property type="entry name" value="XPG_N"/>
    <property type="match status" value="1"/>
</dbReference>
<sequence>MGIHGLLRELGPPPRISLAKLSADHYATHSRPLILAIDISIWLFQIQSGKGGSNPALRTFYYRLLRLLTLNIWPLFVFDGPNKPLFKRNKKVGGPGVRVATVPEFLAKQLLKEFGFPWHIAPGEAEAECALLQREGVVDAVLSEDVDTLMFGSGVTFRSWSAEGSTTKSPTHVSVYREEETKQRSRGLDRDGMILVALMSGGDYLPEGIPGCGPKVACDAARAGFGKELCALGAKDTAGLRLWRERLQHQIRTNEAKYFSRKNGSFTMPEKFPNLEVLGYYTHPCVSKQDKVQKLRDGLKWDQDIDFAALRTFTTDAFDWRFRNGAKKFIKNLAPAMLTRQLRMTTDQPTPEAQAEAEGKLVKAVHGRRNHNSTDGTLEYRVSFIPARLVPIDLSMEEEEDEIRPADPDRDAESELDDDFTSIPLSVASGDETESGAPASPTKKRQYRPYDPAAPEKAWIIRSFLQVGCPLLVEEYEASFRDPKQFLKQRHKAKAVKAGSGNLRTKAKQKKNAITDMPHNALMAFANITKAVCIIEPRDPLKDGMSQGNTQPRAEEMASEAASGFKMPSRQISARLLTHAKADLPVEQPYGTEDLSDTPRPFAGFAVKRTVAARSPKGTVPRAKDPRATPTRRKRPSLDLSSPATSQRTIASYYSPSPHKEQRQQKRESNFISLISSSPARPVTTSTWIPSPPNLRHEFVRSPSPVQPAIIALRNQSDIYDFSPGKLPDSVTKRRKKGPFKRHQTAPVLGADDVLEEIVLLPTTGLRSVTPELFGEIHTVEAMDLASPSPARRSGGFLLESDANLPSPNLLFEGRGDRLTRPAAASRDVEERPPSANETPASIDEDKARKTIPPYRRVTAQGQPTSIVTCTSKKHPTPRSPSVSIAPRSLRRSPRQAQKKKAILLRQSLEGAWREIDAETLDMSGDGSGWKPSKGRADIVGVDGKARAYRKSGVDVLDLTGA</sequence>
<dbReference type="STRING" id="717646.M2N996"/>
<keyword evidence="2" id="KW-0378">Hydrolase</keyword>
<dbReference type="Pfam" id="PF18380">
    <property type="entry name" value="GEN1_C"/>
    <property type="match status" value="1"/>
</dbReference>
<dbReference type="RefSeq" id="XP_007671928.1">
    <property type="nucleotide sequence ID" value="XM_007673738.1"/>
</dbReference>
<dbReference type="SUPFAM" id="SSF88723">
    <property type="entry name" value="PIN domain-like"/>
    <property type="match status" value="1"/>
</dbReference>
<dbReference type="PANTHER" id="PTHR11081">
    <property type="entry name" value="FLAP ENDONUCLEASE FAMILY MEMBER"/>
    <property type="match status" value="1"/>
</dbReference>
<dbReference type="InterPro" id="IPR029060">
    <property type="entry name" value="PIN-like_dom_sf"/>
</dbReference>
<keyword evidence="1" id="KW-0540">Nuclease</keyword>
<dbReference type="PRINTS" id="PR00853">
    <property type="entry name" value="XPGRADSUPER"/>
</dbReference>
<dbReference type="InterPro" id="IPR006086">
    <property type="entry name" value="XPG-I_dom"/>
</dbReference>